<feature type="domain" description="Polysaccharide biosynthesis protein CapD-like" evidence="1">
    <location>
        <begin position="2"/>
        <end position="77"/>
    </location>
</feature>
<dbReference type="PANTHER" id="PTHR43318">
    <property type="entry name" value="UDP-N-ACETYLGLUCOSAMINE 4,6-DEHYDRATASE"/>
    <property type="match status" value="1"/>
</dbReference>
<dbReference type="InterPro" id="IPR051203">
    <property type="entry name" value="Polysaccharide_Synthase-Rel"/>
</dbReference>
<dbReference type="EMBL" id="BAUW01000006">
    <property type="protein sequence ID" value="GAE44168.1"/>
    <property type="molecule type" value="Genomic_DNA"/>
</dbReference>
<dbReference type="Proteomes" id="UP000018949">
    <property type="component" value="Unassembled WGS sequence"/>
</dbReference>
<dbReference type="Gene3D" id="3.40.50.720">
    <property type="entry name" value="NAD(P)-binding Rossmann-like Domain"/>
    <property type="match status" value="1"/>
</dbReference>
<name>W4RJV7_9BACI</name>
<protein>
    <submittedName>
        <fullName evidence="2">UDP-N-acetylglucosamine 4,6-dehydratase</fullName>
    </submittedName>
</protein>
<organism evidence="2 3">
    <name type="scientific">Mesobacillus boroniphilus JCM 21738</name>
    <dbReference type="NCBI Taxonomy" id="1294265"/>
    <lineage>
        <taxon>Bacteria</taxon>
        <taxon>Bacillati</taxon>
        <taxon>Bacillota</taxon>
        <taxon>Bacilli</taxon>
        <taxon>Bacillales</taxon>
        <taxon>Bacillaceae</taxon>
        <taxon>Mesobacillus</taxon>
    </lineage>
</organism>
<dbReference type="eggNOG" id="COG1086">
    <property type="taxonomic scope" value="Bacteria"/>
</dbReference>
<evidence type="ECO:0000259" key="1">
    <source>
        <dbReference type="Pfam" id="PF02719"/>
    </source>
</evidence>
<gene>
    <name evidence="2" type="ORF">JCM21738_855</name>
</gene>
<comment type="caution">
    <text evidence="2">The sequence shown here is derived from an EMBL/GenBank/DDBJ whole genome shotgun (WGS) entry which is preliminary data.</text>
</comment>
<dbReference type="Pfam" id="PF02719">
    <property type="entry name" value="Polysacc_synt_2"/>
    <property type="match status" value="1"/>
</dbReference>
<evidence type="ECO:0000313" key="2">
    <source>
        <dbReference type="EMBL" id="GAE44168.1"/>
    </source>
</evidence>
<keyword evidence="3" id="KW-1185">Reference proteome</keyword>
<evidence type="ECO:0000313" key="3">
    <source>
        <dbReference type="Proteomes" id="UP000018949"/>
    </source>
</evidence>
<proteinExistence type="predicted"/>
<sequence length="124" mass="13820">MIQAGTLAYGGEIFVLDMGEPVKIVDLAKNLIKLSGYSIEEIGIEYTGTRPGEKLYEELLKDDEVGEHQVHPKIYVGKTSELYISEIEEIIGTFSSMEKEELRARLLALANNRVADSPLMKMSV</sequence>
<reference evidence="2 3" key="1">
    <citation type="submission" date="2013-12" db="EMBL/GenBank/DDBJ databases">
        <title>NBRP : Genome information of microbial organism related human and environment.</title>
        <authorList>
            <person name="Hattori M."/>
            <person name="Oshima K."/>
            <person name="Inaba H."/>
            <person name="Suda W."/>
            <person name="Sakamoto M."/>
            <person name="Iino T."/>
            <person name="Kitahara M."/>
            <person name="Oshida Y."/>
            <person name="Iida T."/>
            <person name="Kudo T."/>
            <person name="Itoh T."/>
            <person name="Ahmed I."/>
            <person name="Ohkuma M."/>
        </authorList>
    </citation>
    <scope>NUCLEOTIDE SEQUENCE [LARGE SCALE GENOMIC DNA]</scope>
    <source>
        <strain evidence="2 3">JCM 21738</strain>
    </source>
</reference>
<dbReference type="PANTHER" id="PTHR43318:SF1">
    <property type="entry name" value="POLYSACCHARIDE BIOSYNTHESIS PROTEIN EPSC-RELATED"/>
    <property type="match status" value="1"/>
</dbReference>
<accession>W4RJV7</accession>
<dbReference type="AlphaFoldDB" id="W4RJV7"/>
<dbReference type="InterPro" id="IPR003869">
    <property type="entry name" value="Polysac_CapD-like"/>
</dbReference>